<reference evidence="3" key="1">
    <citation type="submission" date="2021-08" db="EMBL/GenBank/DDBJ databases">
        <title>Hoeflea bacterium WL0058 sp. nov., isolated from the sediment.</title>
        <authorList>
            <person name="Wang L."/>
            <person name="Zhang D."/>
        </authorList>
    </citation>
    <scope>NUCLEOTIDE SEQUENCE</scope>
    <source>
        <strain evidence="3">WL0058</strain>
    </source>
</reference>
<name>A0AAE2ZFZ4_9HYPH</name>
<dbReference type="InterPro" id="IPR042262">
    <property type="entry name" value="CN_hydtase_beta_C"/>
</dbReference>
<dbReference type="RefSeq" id="WP_220226556.1">
    <property type="nucleotide sequence ID" value="NZ_JAICBX010000001.1"/>
</dbReference>
<feature type="region of interest" description="Disordered" evidence="1">
    <location>
        <begin position="92"/>
        <end position="114"/>
    </location>
</feature>
<gene>
    <name evidence="3" type="ORF">K1W69_01465</name>
</gene>
<evidence type="ECO:0000313" key="3">
    <source>
        <dbReference type="EMBL" id="MBW8635839.1"/>
    </source>
</evidence>
<evidence type="ECO:0000313" key="4">
    <source>
        <dbReference type="Proteomes" id="UP001196509"/>
    </source>
</evidence>
<dbReference type="Gene3D" id="1.10.472.20">
    <property type="entry name" value="Nitrile hydratase, beta subunit"/>
    <property type="match status" value="1"/>
</dbReference>
<organism evidence="3 4">
    <name type="scientific">Flavimaribacter sediminis</name>
    <dbReference type="NCBI Taxonomy" id="2865987"/>
    <lineage>
        <taxon>Bacteria</taxon>
        <taxon>Pseudomonadati</taxon>
        <taxon>Pseudomonadota</taxon>
        <taxon>Alphaproteobacteria</taxon>
        <taxon>Hyphomicrobiales</taxon>
        <taxon>Rhizobiaceae</taxon>
        <taxon>Flavimaribacter</taxon>
    </lineage>
</organism>
<accession>A0AAE2ZFZ4</accession>
<proteinExistence type="predicted"/>
<protein>
    <submittedName>
        <fullName evidence="3">Nitrile hydratase accessory protein</fullName>
    </submittedName>
</protein>
<dbReference type="EMBL" id="JAICBX010000001">
    <property type="protein sequence ID" value="MBW8635839.1"/>
    <property type="molecule type" value="Genomic_DNA"/>
</dbReference>
<dbReference type="Proteomes" id="UP001196509">
    <property type="component" value="Unassembled WGS sequence"/>
</dbReference>
<dbReference type="AlphaFoldDB" id="A0AAE2ZFZ4"/>
<dbReference type="InterPro" id="IPR008990">
    <property type="entry name" value="Elect_transpt_acc-like_dom_sf"/>
</dbReference>
<evidence type="ECO:0000256" key="1">
    <source>
        <dbReference type="SAM" id="MobiDB-lite"/>
    </source>
</evidence>
<dbReference type="NCBIfam" id="TIGR03889">
    <property type="entry name" value="nitrile_acc"/>
    <property type="match status" value="1"/>
</dbReference>
<feature type="domain" description="Nitrile hydratase beta subunit-like N-terminal" evidence="2">
    <location>
        <begin position="7"/>
        <end position="87"/>
    </location>
</feature>
<evidence type="ECO:0000259" key="2">
    <source>
        <dbReference type="Pfam" id="PF21006"/>
    </source>
</evidence>
<dbReference type="SUPFAM" id="SSF50090">
    <property type="entry name" value="Electron transport accessory proteins"/>
    <property type="match status" value="1"/>
</dbReference>
<sequence>MNLHEGADGPAFEEPWQAQAFAMVVQLNEQGLLDWSDWAEALSAELGSPGAAADGSDYYECWLAALEKLLAAQGIVSGSQIGSVAEAWRRAAHATPHGSPILLENDPGPDGETQ</sequence>
<dbReference type="InterPro" id="IPR049054">
    <property type="entry name" value="CN_hydtase_beta-like_N"/>
</dbReference>
<comment type="caution">
    <text evidence="3">The sequence shown here is derived from an EMBL/GenBank/DDBJ whole genome shotgun (WGS) entry which is preliminary data.</text>
</comment>
<keyword evidence="4" id="KW-1185">Reference proteome</keyword>
<dbReference type="InterPro" id="IPR023808">
    <property type="entry name" value="Nitrile_Hydratase_acc_put"/>
</dbReference>
<dbReference type="Pfam" id="PF21006">
    <property type="entry name" value="NHase_beta_N"/>
    <property type="match status" value="1"/>
</dbReference>